<dbReference type="Pfam" id="PF03450">
    <property type="entry name" value="CO_deh_flav_C"/>
    <property type="match status" value="1"/>
</dbReference>
<evidence type="ECO:0000313" key="5">
    <source>
        <dbReference type="EMBL" id="RDV04528.1"/>
    </source>
</evidence>
<dbReference type="InterPro" id="IPR016166">
    <property type="entry name" value="FAD-bd_PCMH"/>
</dbReference>
<dbReference type="Pfam" id="PF00941">
    <property type="entry name" value="FAD_binding_5"/>
    <property type="match status" value="1"/>
</dbReference>
<organism evidence="5 6">
    <name type="scientific">Undibacter mobilis</name>
    <dbReference type="NCBI Taxonomy" id="2292256"/>
    <lineage>
        <taxon>Bacteria</taxon>
        <taxon>Pseudomonadati</taxon>
        <taxon>Pseudomonadota</taxon>
        <taxon>Alphaproteobacteria</taxon>
        <taxon>Hyphomicrobiales</taxon>
        <taxon>Nitrobacteraceae</taxon>
        <taxon>Undibacter</taxon>
    </lineage>
</organism>
<dbReference type="SMART" id="SM01092">
    <property type="entry name" value="CO_deh_flav_C"/>
    <property type="match status" value="1"/>
</dbReference>
<dbReference type="Gene3D" id="3.30.43.10">
    <property type="entry name" value="Uridine Diphospho-n-acetylenolpyruvylglucosamine Reductase, domain 2"/>
    <property type="match status" value="1"/>
</dbReference>
<dbReference type="InterPro" id="IPR002346">
    <property type="entry name" value="Mopterin_DH_FAD-bd"/>
</dbReference>
<dbReference type="Gene3D" id="3.30.465.10">
    <property type="match status" value="1"/>
</dbReference>
<dbReference type="InterPro" id="IPR036683">
    <property type="entry name" value="CO_DH_flav_C_dom_sf"/>
</dbReference>
<proteinExistence type="predicted"/>
<dbReference type="PANTHER" id="PTHR42659">
    <property type="entry name" value="XANTHINE DEHYDROGENASE SUBUNIT C-RELATED"/>
    <property type="match status" value="1"/>
</dbReference>
<comment type="caution">
    <text evidence="5">The sequence shown here is derived from an EMBL/GenBank/DDBJ whole genome shotgun (WGS) entry which is preliminary data.</text>
</comment>
<evidence type="ECO:0000256" key="3">
    <source>
        <dbReference type="ARBA" id="ARBA00023002"/>
    </source>
</evidence>
<dbReference type="InterPro" id="IPR051312">
    <property type="entry name" value="Diverse_Substr_Oxidored"/>
</dbReference>
<dbReference type="SUPFAM" id="SSF55447">
    <property type="entry name" value="CO dehydrogenase flavoprotein C-terminal domain-like"/>
    <property type="match status" value="1"/>
</dbReference>
<sequence>MKPARFDYIRAADVAETHAALAEFGNDARVIAGGQTLLPMLSMRLVRPKIVVDIMHLPALRGIEASGNDIRVGAGVRQAELLSWPGLAEHLPLLSAALPWVGHAQTRSRGTVCGSVAHADPSAEIPLCLLALDATIELSSRGGRRRVKAAEFFTGMMTTARTDNELIEAVHIPKKRTGTGYAFQEFGRRHGDFAIVACAAIITDKNVRLVIGGVADTPARHDFAALDGKALNEALDAFAWTLDAREDLHATARYRRELVRQMGRAAIEEARACRA</sequence>
<reference evidence="6" key="1">
    <citation type="submission" date="2018-08" db="EMBL/GenBank/DDBJ databases">
        <authorList>
            <person name="Kim S.-J."/>
            <person name="Jung G.-Y."/>
        </authorList>
    </citation>
    <scope>NUCLEOTIDE SEQUENCE [LARGE SCALE GENOMIC DNA]</scope>
    <source>
        <strain evidence="6">GY_H</strain>
    </source>
</reference>
<keyword evidence="3" id="KW-0560">Oxidoreductase</keyword>
<dbReference type="Proteomes" id="UP000263993">
    <property type="component" value="Unassembled WGS sequence"/>
</dbReference>
<dbReference type="OrthoDB" id="9793944at2"/>
<dbReference type="PANTHER" id="PTHR42659:SF2">
    <property type="entry name" value="XANTHINE DEHYDROGENASE SUBUNIT C-RELATED"/>
    <property type="match status" value="1"/>
</dbReference>
<keyword evidence="2" id="KW-0274">FAD</keyword>
<dbReference type="InterPro" id="IPR016169">
    <property type="entry name" value="FAD-bd_PCMH_sub2"/>
</dbReference>
<keyword evidence="6" id="KW-1185">Reference proteome</keyword>
<dbReference type="GO" id="GO:0071949">
    <property type="term" value="F:FAD binding"/>
    <property type="evidence" value="ECO:0007669"/>
    <property type="project" value="InterPro"/>
</dbReference>
<evidence type="ECO:0000256" key="2">
    <source>
        <dbReference type="ARBA" id="ARBA00022827"/>
    </source>
</evidence>
<protein>
    <submittedName>
        <fullName evidence="5">Carbon monoxide dehydrogenase</fullName>
    </submittedName>
</protein>
<keyword evidence="1" id="KW-0285">Flavoprotein</keyword>
<dbReference type="InterPro" id="IPR036318">
    <property type="entry name" value="FAD-bd_PCMH-like_sf"/>
</dbReference>
<dbReference type="PROSITE" id="PS51387">
    <property type="entry name" value="FAD_PCMH"/>
    <property type="match status" value="1"/>
</dbReference>
<dbReference type="AlphaFoldDB" id="A0A371BAC0"/>
<evidence type="ECO:0000256" key="1">
    <source>
        <dbReference type="ARBA" id="ARBA00022630"/>
    </source>
</evidence>
<evidence type="ECO:0000313" key="6">
    <source>
        <dbReference type="Proteomes" id="UP000263993"/>
    </source>
</evidence>
<dbReference type="InterPro" id="IPR016167">
    <property type="entry name" value="FAD-bd_PCMH_sub1"/>
</dbReference>
<dbReference type="RefSeq" id="WP_115516553.1">
    <property type="nucleotide sequence ID" value="NZ_QRGO01000001.1"/>
</dbReference>
<name>A0A371BAC0_9BRAD</name>
<dbReference type="SUPFAM" id="SSF56176">
    <property type="entry name" value="FAD-binding/transporter-associated domain-like"/>
    <property type="match status" value="1"/>
</dbReference>
<accession>A0A371BAC0</accession>
<evidence type="ECO:0000259" key="4">
    <source>
        <dbReference type="PROSITE" id="PS51387"/>
    </source>
</evidence>
<dbReference type="EMBL" id="QRGO01000001">
    <property type="protein sequence ID" value="RDV04528.1"/>
    <property type="molecule type" value="Genomic_DNA"/>
</dbReference>
<dbReference type="GO" id="GO:0016491">
    <property type="term" value="F:oxidoreductase activity"/>
    <property type="evidence" value="ECO:0007669"/>
    <property type="project" value="UniProtKB-KW"/>
</dbReference>
<feature type="domain" description="FAD-binding PCMH-type" evidence="4">
    <location>
        <begin position="1"/>
        <end position="177"/>
    </location>
</feature>
<dbReference type="Gene3D" id="3.30.390.50">
    <property type="entry name" value="CO dehydrogenase flavoprotein, C-terminal domain"/>
    <property type="match status" value="1"/>
</dbReference>
<gene>
    <name evidence="5" type="ORF">DXH78_08100</name>
</gene>
<dbReference type="InterPro" id="IPR005107">
    <property type="entry name" value="CO_DH_flav_C"/>
</dbReference>